<dbReference type="EMBL" id="SSOP01000625">
    <property type="protein sequence ID" value="KAB5588000.1"/>
    <property type="molecule type" value="Genomic_DNA"/>
</dbReference>
<dbReference type="PROSITE" id="PS50878">
    <property type="entry name" value="RT_POL"/>
    <property type="match status" value="1"/>
</dbReference>
<feature type="domain" description="Reverse transcriptase" evidence="2">
    <location>
        <begin position="1308"/>
        <end position="1523"/>
    </location>
</feature>
<feature type="region of interest" description="Disordered" evidence="1">
    <location>
        <begin position="433"/>
        <end position="468"/>
    </location>
</feature>
<keyword evidence="3" id="KW-0695">RNA-directed DNA polymerase</keyword>
<gene>
    <name evidence="3" type="ORF">CTheo_8557</name>
</gene>
<evidence type="ECO:0000259" key="2">
    <source>
        <dbReference type="PROSITE" id="PS50878"/>
    </source>
</evidence>
<dbReference type="OrthoDB" id="412006at2759"/>
<feature type="region of interest" description="Disordered" evidence="1">
    <location>
        <begin position="1"/>
        <end position="50"/>
    </location>
</feature>
<feature type="compositionally biased region" description="Polar residues" evidence="1">
    <location>
        <begin position="135"/>
        <end position="161"/>
    </location>
</feature>
<evidence type="ECO:0000313" key="4">
    <source>
        <dbReference type="Proteomes" id="UP000383932"/>
    </source>
</evidence>
<dbReference type="PANTHER" id="PTHR33481">
    <property type="entry name" value="REVERSE TRANSCRIPTASE"/>
    <property type="match status" value="1"/>
</dbReference>
<organism evidence="3 4">
    <name type="scientific">Ceratobasidium theobromae</name>
    <dbReference type="NCBI Taxonomy" id="1582974"/>
    <lineage>
        <taxon>Eukaryota</taxon>
        <taxon>Fungi</taxon>
        <taxon>Dikarya</taxon>
        <taxon>Basidiomycota</taxon>
        <taxon>Agaricomycotina</taxon>
        <taxon>Agaricomycetes</taxon>
        <taxon>Cantharellales</taxon>
        <taxon>Ceratobasidiaceae</taxon>
        <taxon>Ceratobasidium</taxon>
    </lineage>
</organism>
<evidence type="ECO:0000256" key="1">
    <source>
        <dbReference type="SAM" id="MobiDB-lite"/>
    </source>
</evidence>
<keyword evidence="4" id="KW-1185">Reference proteome</keyword>
<dbReference type="CDD" id="cd01650">
    <property type="entry name" value="RT_nLTR_like"/>
    <property type="match status" value="1"/>
</dbReference>
<reference evidence="3 4" key="1">
    <citation type="journal article" date="2019" name="Fungal Biol. Biotechnol.">
        <title>Draft genome sequence of fastidious pathogen Ceratobasidium theobromae, which causes vascular-streak dieback in Theobroma cacao.</title>
        <authorList>
            <person name="Ali S.S."/>
            <person name="Asman A."/>
            <person name="Shao J."/>
            <person name="Firmansyah A.P."/>
            <person name="Susilo A.W."/>
            <person name="Rosmana A."/>
            <person name="McMahon P."/>
            <person name="Junaid M."/>
            <person name="Guest D."/>
            <person name="Kheng T.Y."/>
            <person name="Meinhardt L.W."/>
            <person name="Bailey B.A."/>
        </authorList>
    </citation>
    <scope>NUCLEOTIDE SEQUENCE [LARGE SCALE GENOMIC DNA]</scope>
    <source>
        <strain evidence="3 4">CT2</strain>
    </source>
</reference>
<dbReference type="PANTHER" id="PTHR33481:SF1">
    <property type="entry name" value="ENDONUCLEASE_EXONUCLEASE_PHOSPHATASE DOMAIN-CONTAINING PROTEIN-RELATED"/>
    <property type="match status" value="1"/>
</dbReference>
<dbReference type="InterPro" id="IPR005135">
    <property type="entry name" value="Endo/exonuclease/phosphatase"/>
</dbReference>
<name>A0A5N5Q889_9AGAM</name>
<keyword evidence="3" id="KW-0808">Transferase</keyword>
<sequence length="1523" mass="165847">MSTISNSNRPDEGPPSAPPDIVTAPTVIPPPSPARCESVGVGPDRNALGSDALEASRPLCCRMAAPQHPASTKESPNPSVELAADIKKFVRSCGPSPSPGPKRESSPARTVFDGDQLAFFEPAPAEAIDMEFESAASTPRSVRPNLVSQLPSHPSAHTSSAVPIPESSEPIPNLPSREPTPAPFQQLPSVSEAAQIARTMYECTLSTVTKVLPDIFSCFQNELHRRIKTVEGQPIPLAPSECEVWSEVFIAAHSFASELSHYLKRMGLLNIPDSAQPSPIALSPPTIPFPLPPHSFSTDKLISTADAIQAAVYTIQGKIITDSNTLDIAHNLARVKLAGAVSVEGCGSAAPSRALAVPRENLPDRAGHGTALAYMDAAPPSALGLSLGISDPDSYGSFGHPTAYDSFGQPPTLATLQDPHPKAFLQISWATSTAPPHETHPVEDSVPPTPAPAPVSIPPKSQLPSGLPEISEFTEVSWKRKGKNKGSSSSAQTPKKSFAAVALASLPVSGIQRELAKINKSSSAPAALPSGVLPVKPKQTKQTSPPPSGNLDLIIKASTDSDRKLILSRANMPDSHCGLMCLVTYFNNLINSKEYKGKTSITPVQFSYGTNGNCYISFSLATKIEEVELFRSTLASCIGITRQFVILRAGKWTKLMISHVPVWCADPITGEECHEINTKNDLMMLLQLLVPNDLLDEFPVQDVRFLRPLDYVQRTDPGGHETIVLSVEDKSGKAFNAYTSHGLNFGYRNCYIRKFVDKVRLSECMHCSSYKCKKPGVCNKPFVCNLCGGPHRTEVHNQHCPICMAQKLTSIPGHICRCPPKCPVCKKDHPFGNLECPTRGCYAPALANVLRMEGFTGSRAPAPVHHSPAASGMSARTPRPSTTAPGLINTEVLAPAPPDTSREEDAEMAASYPWWGHIGSLKNDTDSTKCIFGSVANPKWSCVSPPIDIQLPSNHPSTLVYIRKGRNISADMDPNSPASQEFLQVPILESPTLICGDFNIQHPDLSEVLGAKIKKSTLGNDFANWIQSNNLSIHNDLTEVTRVSPDETSSSIIDYTLSNPLLDSYDVVSNWAISFPLSLCSDHSAISFDENAERWIEEFECYMDLAGLPKTVETTEELENLAQHMLDAMSEATGRSMETKTFADKGHQAPWWNDDCSNACDNLVRAKSESKPLSDLKVLLSHLWFCIRRAKQTFFDDIIKKAHQGRKVSNLPTLKRPDSSLATSNGQKAALFHLTFFPHVPCSPPATLLDTFPQRPRFSLPPILESEIADSLALCHNRSAPGAFGTNYLLLKWAFEACPALFTWLYNACIQLRYHPICLRNTLISPIPKPNRYNMASPKSYRLIALLETLSKLLEKIIAKCITAMAGRLNLIPPDQFGGKEKSLCLDAGLAFIHDVQSAHAQKRFTSAALLDISGYYNNIDHDILVRITEKMGFPPDYSGWLASYLSDRKACFRINGEIGEFFDLANHGVPQGSPLSPVFSSLFTAPLLYRLRSNGMNIRAYIDDIMILTTATFRPVSQDVQN</sequence>
<comment type="caution">
    <text evidence="3">The sequence shown here is derived from an EMBL/GenBank/DDBJ whole genome shotgun (WGS) entry which is preliminary data.</text>
</comment>
<feature type="region of interest" description="Disordered" evidence="1">
    <location>
        <begin position="89"/>
        <end position="109"/>
    </location>
</feature>
<evidence type="ECO:0000313" key="3">
    <source>
        <dbReference type="EMBL" id="KAB5588000.1"/>
    </source>
</evidence>
<protein>
    <submittedName>
        <fullName evidence="3">Reverse transcriptase from mobile element jockey protein</fullName>
    </submittedName>
</protein>
<dbReference type="SUPFAM" id="SSF56672">
    <property type="entry name" value="DNA/RNA polymerases"/>
    <property type="match status" value="1"/>
</dbReference>
<dbReference type="Proteomes" id="UP000383932">
    <property type="component" value="Unassembled WGS sequence"/>
</dbReference>
<feature type="compositionally biased region" description="Pro residues" evidence="1">
    <location>
        <begin position="447"/>
        <end position="457"/>
    </location>
</feature>
<feature type="region of interest" description="Disordered" evidence="1">
    <location>
        <begin position="522"/>
        <end position="550"/>
    </location>
</feature>
<dbReference type="Pfam" id="PF14529">
    <property type="entry name" value="Exo_endo_phos_2"/>
    <property type="match status" value="1"/>
</dbReference>
<proteinExistence type="predicted"/>
<dbReference type="GO" id="GO:0003964">
    <property type="term" value="F:RNA-directed DNA polymerase activity"/>
    <property type="evidence" value="ECO:0007669"/>
    <property type="project" value="UniProtKB-KW"/>
</dbReference>
<accession>A0A5N5Q889</accession>
<feature type="compositionally biased region" description="Low complexity" evidence="1">
    <location>
        <begin position="860"/>
        <end position="871"/>
    </location>
</feature>
<dbReference type="Gene3D" id="3.60.10.10">
    <property type="entry name" value="Endonuclease/exonuclease/phosphatase"/>
    <property type="match status" value="1"/>
</dbReference>
<dbReference type="Pfam" id="PF00078">
    <property type="entry name" value="RVT_1"/>
    <property type="match status" value="1"/>
</dbReference>
<dbReference type="InterPro" id="IPR043502">
    <property type="entry name" value="DNA/RNA_pol_sf"/>
</dbReference>
<dbReference type="InterPro" id="IPR000477">
    <property type="entry name" value="RT_dom"/>
</dbReference>
<keyword evidence="3" id="KW-0548">Nucleotidyltransferase</keyword>
<dbReference type="SUPFAM" id="SSF56219">
    <property type="entry name" value="DNase I-like"/>
    <property type="match status" value="1"/>
</dbReference>
<feature type="region of interest" description="Disordered" evidence="1">
    <location>
        <begin position="134"/>
        <end position="185"/>
    </location>
</feature>
<feature type="region of interest" description="Disordered" evidence="1">
    <location>
        <begin position="860"/>
        <end position="906"/>
    </location>
</feature>
<dbReference type="InterPro" id="IPR036691">
    <property type="entry name" value="Endo/exonu/phosph_ase_sf"/>
</dbReference>